<sequence>MLGGLRSLWRVLSRRRSFEAGMTEELRFHIEEYTQDLIRSGLSPQEAERQARIEFGGVNTVQEECREARRLHLFDALGRESRYAVRLLRKSPGFTITATLTIALCLGANLTIFAVMDSILLRPLPFPEADRLVTVYNSYPKAGVERDGSSITNYYERRGQIPAFSSLSLYRNATAIVGESGFTEREQVVQVTPEFFSTLGLGPMLGRAFTERETSYQTDNVVILSDAYWRQHFNSDPGAIGRQLRMDGNPSTIVGILPPGFRFLSSEAKLFSPLSSNPEARSPQNRHSGGNSKHMIARLASEATLGLAQAQIDAQNAALGADNPKEQSFLSDAGFRSVVAGLHADHVAGIRPVLLWMQAGAIALLLIGAVNLMNLLLVRANGRMKEVAVRQALGASRLHVVSEAFVETTFLTMGGGLLGLAVGAAGIQLLAALGADRLPLGSNIALDARSAAAAFVGALLLGVLLAAPIVWLNLRGHSTATIRSEARGATSSRAAQRLRHAFIVAQIALALVLLSGAGILGLSLERAMAVSPGFRPGHVLTSQISVPWSSYRTWPDRVAFNEKLLRQLATQPGVAATGIVNNVPLSGRSGKSAAAVKGHSRRAGEAPRGHFAYGVDGDYFAAMGFSLREGRFLTASDSRRAGRVCVVDEDFARYYWPGTSALGQLVFNGPDVKDDSEAYTVVGVVGNVKQAGLTDEVAQGAVYYPYAMRSDENLFVVIRTSLPPESLAMALQRTVRQIDPDLPLSDVRSMESRITDSLIAYRSPALTVAIFSVVAVLLTAIGTYGVLSYAVTQRRREIGLRMALGARPGQIRAQFLALAMRLLGAGIAAGLVGAWIAGESMRALLFHVPPVHLATLIGSVALIGLVALGACLIPSYRAARISPMEALAGDQ</sequence>
<feature type="transmembrane region" description="Helical" evidence="7">
    <location>
        <begin position="451"/>
        <end position="474"/>
    </location>
</feature>
<evidence type="ECO:0000256" key="6">
    <source>
        <dbReference type="ARBA" id="ARBA00038076"/>
    </source>
</evidence>
<name>A0A7S7NRG0_PALFE</name>
<proteinExistence type="inferred from homology"/>
<feature type="transmembrane region" description="Helical" evidence="7">
    <location>
        <begin position="410"/>
        <end position="431"/>
    </location>
</feature>
<dbReference type="Pfam" id="PF02687">
    <property type="entry name" value="FtsX"/>
    <property type="match status" value="2"/>
</dbReference>
<dbReference type="InterPro" id="IPR050250">
    <property type="entry name" value="Macrolide_Exporter_MacB"/>
</dbReference>
<dbReference type="NCBIfam" id="TIGR03434">
    <property type="entry name" value="ADOP"/>
    <property type="match status" value="1"/>
</dbReference>
<comment type="similarity">
    <text evidence="6">Belongs to the ABC-4 integral membrane protein family.</text>
</comment>
<dbReference type="GO" id="GO:0005886">
    <property type="term" value="C:plasma membrane"/>
    <property type="evidence" value="ECO:0007669"/>
    <property type="project" value="UniProtKB-SubCell"/>
</dbReference>
<feature type="transmembrane region" description="Helical" evidence="7">
    <location>
        <begin position="856"/>
        <end position="876"/>
    </location>
</feature>
<keyword evidence="2" id="KW-1003">Cell membrane</keyword>
<evidence type="ECO:0000256" key="1">
    <source>
        <dbReference type="ARBA" id="ARBA00004651"/>
    </source>
</evidence>
<evidence type="ECO:0000259" key="9">
    <source>
        <dbReference type="Pfam" id="PF12704"/>
    </source>
</evidence>
<keyword evidence="4 7" id="KW-1133">Transmembrane helix</keyword>
<dbReference type="InterPro" id="IPR025857">
    <property type="entry name" value="MacB_PCD"/>
</dbReference>
<dbReference type="InterPro" id="IPR047928">
    <property type="entry name" value="Perm_prefix_1"/>
</dbReference>
<evidence type="ECO:0000313" key="10">
    <source>
        <dbReference type="EMBL" id="QOY88350.1"/>
    </source>
</evidence>
<dbReference type="PANTHER" id="PTHR30572:SF4">
    <property type="entry name" value="ABC TRANSPORTER PERMEASE YTRF"/>
    <property type="match status" value="1"/>
</dbReference>
<comment type="subcellular location">
    <subcellularLocation>
        <location evidence="1">Cell membrane</location>
        <topology evidence="1">Multi-pass membrane protein</topology>
    </subcellularLocation>
</comment>
<evidence type="ECO:0000256" key="7">
    <source>
        <dbReference type="SAM" id="Phobius"/>
    </source>
</evidence>
<feature type="transmembrane region" description="Helical" evidence="7">
    <location>
        <begin position="501"/>
        <end position="524"/>
    </location>
</feature>
<dbReference type="EMBL" id="CP063849">
    <property type="protein sequence ID" value="QOY88350.1"/>
    <property type="molecule type" value="Genomic_DNA"/>
</dbReference>
<keyword evidence="5 7" id="KW-0472">Membrane</keyword>
<dbReference type="PANTHER" id="PTHR30572">
    <property type="entry name" value="MEMBRANE COMPONENT OF TRANSPORTER-RELATED"/>
    <property type="match status" value="1"/>
</dbReference>
<evidence type="ECO:0000256" key="5">
    <source>
        <dbReference type="ARBA" id="ARBA00023136"/>
    </source>
</evidence>
<feature type="transmembrane region" description="Helical" evidence="7">
    <location>
        <begin position="353"/>
        <end position="377"/>
    </location>
</feature>
<feature type="domain" description="ABC3 transporter permease C-terminal" evidence="8">
    <location>
        <begin position="361"/>
        <end position="471"/>
    </location>
</feature>
<evidence type="ECO:0000256" key="3">
    <source>
        <dbReference type="ARBA" id="ARBA00022692"/>
    </source>
</evidence>
<feature type="domain" description="MacB-like periplasmic core" evidence="9">
    <location>
        <begin position="560"/>
        <end position="730"/>
    </location>
</feature>
<feature type="transmembrane region" description="Helical" evidence="7">
    <location>
        <begin position="813"/>
        <end position="836"/>
    </location>
</feature>
<reference evidence="10 11" key="1">
    <citation type="submission" date="2020-10" db="EMBL/GenBank/DDBJ databases">
        <title>Complete genome sequence of Paludibaculum fermentans P105T, a facultatively anaerobic acidobacterium capable of dissimilatory Fe(III) reduction.</title>
        <authorList>
            <person name="Dedysh S.N."/>
            <person name="Beletsky A.V."/>
            <person name="Kulichevskaya I.S."/>
            <person name="Mardanov A.V."/>
            <person name="Ravin N.V."/>
        </authorList>
    </citation>
    <scope>NUCLEOTIDE SEQUENCE [LARGE SCALE GENOMIC DNA]</scope>
    <source>
        <strain evidence="10 11">P105</strain>
    </source>
</reference>
<dbReference type="Pfam" id="PF12704">
    <property type="entry name" value="MacB_PCD"/>
    <property type="match status" value="2"/>
</dbReference>
<keyword evidence="11" id="KW-1185">Reference proteome</keyword>
<feature type="domain" description="MacB-like periplasmic core" evidence="9">
    <location>
        <begin position="95"/>
        <end position="314"/>
    </location>
</feature>
<evidence type="ECO:0000256" key="2">
    <source>
        <dbReference type="ARBA" id="ARBA00022475"/>
    </source>
</evidence>
<evidence type="ECO:0000259" key="8">
    <source>
        <dbReference type="Pfam" id="PF02687"/>
    </source>
</evidence>
<evidence type="ECO:0000256" key="4">
    <source>
        <dbReference type="ARBA" id="ARBA00022989"/>
    </source>
</evidence>
<dbReference type="InterPro" id="IPR003838">
    <property type="entry name" value="ABC3_permease_C"/>
</dbReference>
<feature type="transmembrane region" description="Helical" evidence="7">
    <location>
        <begin position="94"/>
        <end position="116"/>
    </location>
</feature>
<dbReference type="AlphaFoldDB" id="A0A7S7NRG0"/>
<organism evidence="10 11">
    <name type="scientific">Paludibaculum fermentans</name>
    <dbReference type="NCBI Taxonomy" id="1473598"/>
    <lineage>
        <taxon>Bacteria</taxon>
        <taxon>Pseudomonadati</taxon>
        <taxon>Acidobacteriota</taxon>
        <taxon>Terriglobia</taxon>
        <taxon>Bryobacterales</taxon>
        <taxon>Bryobacteraceae</taxon>
        <taxon>Paludibaculum</taxon>
    </lineage>
</organism>
<evidence type="ECO:0000313" key="11">
    <source>
        <dbReference type="Proteomes" id="UP000593892"/>
    </source>
</evidence>
<dbReference type="KEGG" id="pfer:IRI77_37415"/>
<accession>A0A7S7NRG0</accession>
<dbReference type="RefSeq" id="WP_194450013.1">
    <property type="nucleotide sequence ID" value="NZ_CP063849.1"/>
</dbReference>
<gene>
    <name evidence="10" type="ORF">IRI77_37415</name>
</gene>
<dbReference type="GO" id="GO:0022857">
    <property type="term" value="F:transmembrane transporter activity"/>
    <property type="evidence" value="ECO:0007669"/>
    <property type="project" value="TreeGrafter"/>
</dbReference>
<keyword evidence="3 7" id="KW-0812">Transmembrane</keyword>
<dbReference type="NCBIfam" id="NF038403">
    <property type="entry name" value="perm_prefix_1"/>
    <property type="match status" value="1"/>
</dbReference>
<dbReference type="Proteomes" id="UP000593892">
    <property type="component" value="Chromosome"/>
</dbReference>
<dbReference type="InterPro" id="IPR017800">
    <property type="entry name" value="ADOP"/>
</dbReference>
<feature type="transmembrane region" description="Helical" evidence="7">
    <location>
        <begin position="765"/>
        <end position="792"/>
    </location>
</feature>
<feature type="domain" description="ABC3 transporter permease C-terminal" evidence="8">
    <location>
        <begin position="770"/>
        <end position="883"/>
    </location>
</feature>
<protein>
    <submittedName>
        <fullName evidence="10">ABC transporter permease</fullName>
    </submittedName>
</protein>